<name>A0A1H7ZMY5_9BACT</name>
<dbReference type="PRINTS" id="PR00344">
    <property type="entry name" value="BCTRLSENSOR"/>
</dbReference>
<dbReference type="CDD" id="cd17546">
    <property type="entry name" value="REC_hyHK_CKI1_RcsC-like"/>
    <property type="match status" value="1"/>
</dbReference>
<dbReference type="InterPro" id="IPR001610">
    <property type="entry name" value="PAC"/>
</dbReference>
<feature type="domain" description="PAS" evidence="8">
    <location>
        <begin position="316"/>
        <end position="361"/>
    </location>
</feature>
<dbReference type="PANTHER" id="PTHR45339:SF1">
    <property type="entry name" value="HYBRID SIGNAL TRANSDUCTION HISTIDINE KINASE J"/>
    <property type="match status" value="1"/>
</dbReference>
<sequence>MSFNKLLEEQLKKYLPDAALLEQPAFKRFLEAVNESYESYERDRMLSGDAVSITASEQRMRLALQTIEDNVWEYDFEQRKMVFAQVNNSVLKLRRLEYVDKENEEWWREIYEEDLHIAVDTFRKYKQGLISKHSVEYRMHCADGSIKWILNRGGVIKRDSEGQVLKVVGAITDIDALKNIQAELRTTANRLSNLLASLQSGVLVEDEARRIVMANQQFCSLLSIPAPPEALIGLDCSQTVDQSKHLFKNPELFLNRVAEILEDRQPVTGEELEMADGRILERSYIPVFLDNEHKGHLWKYNDITKRKQSETIIRLQEEKYRNIIANMNLGLTEVDLEERILYANQSFCEMSGYSLDELMNKVAPTLFMGKGNEHFTREKLQLRAQGISDAYELAVRNKKGQLKWWLVSGAPRYNDANELVGSIGIHLDITSHKQLELALMEARQAAEESAHAKETFLANMSHEIRTPISAILGMSRQLGETSLDQEQSLFLDNINKASEHLLVIINDILDISKIEAGMLQLENIDFRPAELVEQAITLMTLRAQEKGLLLSMKMEAGPWPVIMGDPFRLKQVLLNLLSNSIKFTEKGGVHITFNTMSWRGNQLTAVITVADTGIGMDEATLKNIFQNFTQGDKTTARKYGGTGLGMAISKQLVEMMGGTIQLQSKPGAGTSVVLRIPFDIGKEKNIPVKEKQIIDSSILKDCRVLLAEDNEINRLIACRILEKHGLVVTAVNNGQEALNAMAKQPFDVVLMDMQMPVMDGLEATAFIRANISRDIPVIALTANAIKGENEKCIQAGMNDYISKPFEPSTLISTIAHLVGKQLK</sequence>
<accession>A0A1H7ZMY5</accession>
<dbReference type="PROSITE" id="PS50112">
    <property type="entry name" value="PAS"/>
    <property type="match status" value="1"/>
</dbReference>
<dbReference type="InterPro" id="IPR005467">
    <property type="entry name" value="His_kinase_dom"/>
</dbReference>
<dbReference type="Pfam" id="PF08447">
    <property type="entry name" value="PAS_3"/>
    <property type="match status" value="1"/>
</dbReference>
<protein>
    <recommendedName>
        <fullName evidence="2">histidine kinase</fullName>
        <ecNumber evidence="2">2.7.13.3</ecNumber>
    </recommendedName>
</protein>
<reference evidence="10 11" key="1">
    <citation type="submission" date="2016-10" db="EMBL/GenBank/DDBJ databases">
        <authorList>
            <person name="de Groot N.N."/>
        </authorList>
    </citation>
    <scope>NUCLEOTIDE SEQUENCE [LARGE SCALE GENOMIC DNA]</scope>
    <source>
        <strain evidence="10 11">DSM 21039</strain>
    </source>
</reference>
<dbReference type="InterPro" id="IPR003661">
    <property type="entry name" value="HisK_dim/P_dom"/>
</dbReference>
<dbReference type="FunFam" id="3.30.565.10:FF:000010">
    <property type="entry name" value="Sensor histidine kinase RcsC"/>
    <property type="match status" value="1"/>
</dbReference>
<evidence type="ECO:0000256" key="4">
    <source>
        <dbReference type="ARBA" id="ARBA00023012"/>
    </source>
</evidence>
<gene>
    <name evidence="10" type="ORF">SAMN04488505_105141</name>
</gene>
<dbReference type="EC" id="2.7.13.3" evidence="2"/>
<dbReference type="SMART" id="SM00388">
    <property type="entry name" value="HisKA"/>
    <property type="match status" value="1"/>
</dbReference>
<dbReference type="PROSITE" id="PS50113">
    <property type="entry name" value="PAC"/>
    <property type="match status" value="2"/>
</dbReference>
<dbReference type="Gene3D" id="1.10.287.130">
    <property type="match status" value="1"/>
</dbReference>
<dbReference type="Gene3D" id="3.40.50.2300">
    <property type="match status" value="1"/>
</dbReference>
<dbReference type="InterPro" id="IPR035965">
    <property type="entry name" value="PAS-like_dom_sf"/>
</dbReference>
<dbReference type="SUPFAM" id="SSF52172">
    <property type="entry name" value="CheY-like"/>
    <property type="match status" value="1"/>
</dbReference>
<dbReference type="InterPro" id="IPR013655">
    <property type="entry name" value="PAS_fold_3"/>
</dbReference>
<dbReference type="SMART" id="SM00448">
    <property type="entry name" value="REC"/>
    <property type="match status" value="1"/>
</dbReference>
<evidence type="ECO:0000259" key="7">
    <source>
        <dbReference type="PROSITE" id="PS50110"/>
    </source>
</evidence>
<dbReference type="GO" id="GO:0000155">
    <property type="term" value="F:phosphorelay sensor kinase activity"/>
    <property type="evidence" value="ECO:0007669"/>
    <property type="project" value="InterPro"/>
</dbReference>
<dbReference type="InterPro" id="IPR000014">
    <property type="entry name" value="PAS"/>
</dbReference>
<feature type="domain" description="PAC" evidence="9">
    <location>
        <begin position="389"/>
        <end position="441"/>
    </location>
</feature>
<dbReference type="STRING" id="573321.SAMN04488505_105141"/>
<dbReference type="Proteomes" id="UP000198984">
    <property type="component" value="Unassembled WGS sequence"/>
</dbReference>
<organism evidence="10 11">
    <name type="scientific">Chitinophaga rupis</name>
    <dbReference type="NCBI Taxonomy" id="573321"/>
    <lineage>
        <taxon>Bacteria</taxon>
        <taxon>Pseudomonadati</taxon>
        <taxon>Bacteroidota</taxon>
        <taxon>Chitinophagia</taxon>
        <taxon>Chitinophagales</taxon>
        <taxon>Chitinophagaceae</taxon>
        <taxon>Chitinophaga</taxon>
    </lineage>
</organism>
<dbReference type="InterPro" id="IPR000700">
    <property type="entry name" value="PAS-assoc_C"/>
</dbReference>
<feature type="domain" description="Response regulatory" evidence="7">
    <location>
        <begin position="703"/>
        <end position="818"/>
    </location>
</feature>
<proteinExistence type="predicted"/>
<dbReference type="SUPFAM" id="SSF55874">
    <property type="entry name" value="ATPase domain of HSP90 chaperone/DNA topoisomerase II/histidine kinase"/>
    <property type="match status" value="1"/>
</dbReference>
<dbReference type="PROSITE" id="PS50109">
    <property type="entry name" value="HIS_KIN"/>
    <property type="match status" value="1"/>
</dbReference>
<evidence type="ECO:0000313" key="11">
    <source>
        <dbReference type="Proteomes" id="UP000198984"/>
    </source>
</evidence>
<comment type="catalytic activity">
    <reaction evidence="1">
        <text>ATP + protein L-histidine = ADP + protein N-phospho-L-histidine.</text>
        <dbReference type="EC" id="2.7.13.3"/>
    </reaction>
</comment>
<dbReference type="CDD" id="cd16922">
    <property type="entry name" value="HATPase_EvgS-ArcB-TorS-like"/>
    <property type="match status" value="1"/>
</dbReference>
<evidence type="ECO:0000256" key="3">
    <source>
        <dbReference type="ARBA" id="ARBA00022553"/>
    </source>
</evidence>
<dbReference type="SMART" id="SM00086">
    <property type="entry name" value="PAC"/>
    <property type="match status" value="2"/>
</dbReference>
<keyword evidence="11" id="KW-1185">Reference proteome</keyword>
<evidence type="ECO:0000259" key="8">
    <source>
        <dbReference type="PROSITE" id="PS50112"/>
    </source>
</evidence>
<dbReference type="OrthoDB" id="9811889at2"/>
<dbReference type="SUPFAM" id="SSF47384">
    <property type="entry name" value="Homodimeric domain of signal transducing histidine kinase"/>
    <property type="match status" value="1"/>
</dbReference>
<dbReference type="InterPro" id="IPR001789">
    <property type="entry name" value="Sig_transdc_resp-reg_receiver"/>
</dbReference>
<dbReference type="SUPFAM" id="SSF55785">
    <property type="entry name" value="PYP-like sensor domain (PAS domain)"/>
    <property type="match status" value="3"/>
</dbReference>
<evidence type="ECO:0000256" key="1">
    <source>
        <dbReference type="ARBA" id="ARBA00000085"/>
    </source>
</evidence>
<dbReference type="Pfam" id="PF13188">
    <property type="entry name" value="PAS_8"/>
    <property type="match status" value="1"/>
</dbReference>
<dbReference type="CDD" id="cd00130">
    <property type="entry name" value="PAS"/>
    <property type="match status" value="1"/>
</dbReference>
<dbReference type="AlphaFoldDB" id="A0A1H7ZMY5"/>
<feature type="domain" description="PAC" evidence="9">
    <location>
        <begin position="133"/>
        <end position="186"/>
    </location>
</feature>
<dbReference type="InterPro" id="IPR003594">
    <property type="entry name" value="HATPase_dom"/>
</dbReference>
<keyword evidence="3 5" id="KW-0597">Phosphoprotein</keyword>
<dbReference type="Pfam" id="PF00512">
    <property type="entry name" value="HisKA"/>
    <property type="match status" value="1"/>
</dbReference>
<evidence type="ECO:0000259" key="6">
    <source>
        <dbReference type="PROSITE" id="PS50109"/>
    </source>
</evidence>
<dbReference type="InterPro" id="IPR011006">
    <property type="entry name" value="CheY-like_superfamily"/>
</dbReference>
<feature type="domain" description="Histidine kinase" evidence="6">
    <location>
        <begin position="459"/>
        <end position="680"/>
    </location>
</feature>
<evidence type="ECO:0000256" key="2">
    <source>
        <dbReference type="ARBA" id="ARBA00012438"/>
    </source>
</evidence>
<dbReference type="InterPro" id="IPR036097">
    <property type="entry name" value="HisK_dim/P_sf"/>
</dbReference>
<feature type="modified residue" description="4-aspartylphosphate" evidence="5">
    <location>
        <position position="752"/>
    </location>
</feature>
<evidence type="ECO:0000313" key="10">
    <source>
        <dbReference type="EMBL" id="SEM59643.1"/>
    </source>
</evidence>
<dbReference type="NCBIfam" id="TIGR00229">
    <property type="entry name" value="sensory_box"/>
    <property type="match status" value="1"/>
</dbReference>
<dbReference type="Pfam" id="PF00072">
    <property type="entry name" value="Response_reg"/>
    <property type="match status" value="1"/>
</dbReference>
<evidence type="ECO:0000259" key="9">
    <source>
        <dbReference type="PROSITE" id="PS50113"/>
    </source>
</evidence>
<dbReference type="EMBL" id="FOBB01000005">
    <property type="protein sequence ID" value="SEM59643.1"/>
    <property type="molecule type" value="Genomic_DNA"/>
</dbReference>
<dbReference type="Pfam" id="PF02518">
    <property type="entry name" value="HATPase_c"/>
    <property type="match status" value="1"/>
</dbReference>
<keyword evidence="4" id="KW-0902">Two-component regulatory system</keyword>
<dbReference type="SMART" id="SM00387">
    <property type="entry name" value="HATPase_c"/>
    <property type="match status" value="1"/>
</dbReference>
<dbReference type="InterPro" id="IPR004358">
    <property type="entry name" value="Sig_transdc_His_kin-like_C"/>
</dbReference>
<dbReference type="PANTHER" id="PTHR45339">
    <property type="entry name" value="HYBRID SIGNAL TRANSDUCTION HISTIDINE KINASE J"/>
    <property type="match status" value="1"/>
</dbReference>
<dbReference type="CDD" id="cd00082">
    <property type="entry name" value="HisKA"/>
    <property type="match status" value="1"/>
</dbReference>
<dbReference type="Pfam" id="PF13426">
    <property type="entry name" value="PAS_9"/>
    <property type="match status" value="1"/>
</dbReference>
<dbReference type="SMART" id="SM00091">
    <property type="entry name" value="PAS"/>
    <property type="match status" value="3"/>
</dbReference>
<dbReference type="Gene3D" id="3.30.450.20">
    <property type="entry name" value="PAS domain"/>
    <property type="match status" value="3"/>
</dbReference>
<dbReference type="PROSITE" id="PS50110">
    <property type="entry name" value="RESPONSE_REGULATORY"/>
    <property type="match status" value="1"/>
</dbReference>
<dbReference type="RefSeq" id="WP_089916260.1">
    <property type="nucleotide sequence ID" value="NZ_FOBB01000005.1"/>
</dbReference>
<evidence type="ECO:0000256" key="5">
    <source>
        <dbReference type="PROSITE-ProRule" id="PRU00169"/>
    </source>
</evidence>
<dbReference type="InterPro" id="IPR036890">
    <property type="entry name" value="HATPase_C_sf"/>
</dbReference>
<dbReference type="Gene3D" id="3.30.565.10">
    <property type="entry name" value="Histidine kinase-like ATPase, C-terminal domain"/>
    <property type="match status" value="1"/>
</dbReference>